<evidence type="ECO:0000256" key="1">
    <source>
        <dbReference type="SAM" id="MobiDB-lite"/>
    </source>
</evidence>
<feature type="compositionally biased region" description="Pro residues" evidence="1">
    <location>
        <begin position="206"/>
        <end position="218"/>
    </location>
</feature>
<reference evidence="3 4" key="1">
    <citation type="submission" date="2021-03" db="EMBL/GenBank/DDBJ databases">
        <authorList>
            <person name="Lee D.-H."/>
        </authorList>
    </citation>
    <scope>NUCLEOTIDE SEQUENCE [LARGE SCALE GENOMIC DNA]</scope>
    <source>
        <strain evidence="3 4">MMS20-R2-23</strain>
    </source>
</reference>
<dbReference type="PROSITE" id="PS51186">
    <property type="entry name" value="GNAT"/>
    <property type="match status" value="1"/>
</dbReference>
<proteinExistence type="predicted"/>
<sequence length="218" mass="24755">MPDTHTVAVRRATPENAGPLIAVLAEAFHDGPVADWLIPDPADRRVVFYRYFRDAFQHGLAHGHVDTTADLSAVAIWYPRLDPPQSHTRERQKALEHATGPYAPKFTLMEAMFDAFHPDEPHHYLAYLAVDPEQQNRGIGAALLHEHHRHLDKLGLPAYLEASNTRNRQLYRRLGYTAGPPLILPTDGLPIWRMWRGRQTPTGRSPFPPAPQPRRPTR</sequence>
<evidence type="ECO:0000259" key="2">
    <source>
        <dbReference type="PROSITE" id="PS51186"/>
    </source>
</evidence>
<dbReference type="RefSeq" id="WP_208567381.1">
    <property type="nucleotide sequence ID" value="NZ_JAGFWR010000005.1"/>
</dbReference>
<keyword evidence="4" id="KW-1185">Reference proteome</keyword>
<dbReference type="InterPro" id="IPR016181">
    <property type="entry name" value="Acyl_CoA_acyltransferase"/>
</dbReference>
<dbReference type="PANTHER" id="PTHR42791:SF1">
    <property type="entry name" value="N-ACETYLTRANSFERASE DOMAIN-CONTAINING PROTEIN"/>
    <property type="match status" value="1"/>
</dbReference>
<feature type="region of interest" description="Disordered" evidence="1">
    <location>
        <begin position="198"/>
        <end position="218"/>
    </location>
</feature>
<evidence type="ECO:0000313" key="3">
    <source>
        <dbReference type="EMBL" id="MBO4161734.1"/>
    </source>
</evidence>
<evidence type="ECO:0000313" key="4">
    <source>
        <dbReference type="Proteomes" id="UP000671399"/>
    </source>
</evidence>
<dbReference type="EMBL" id="JAGFWR010000005">
    <property type="protein sequence ID" value="MBO4161734.1"/>
    <property type="molecule type" value="Genomic_DNA"/>
</dbReference>
<dbReference type="InterPro" id="IPR000182">
    <property type="entry name" value="GNAT_dom"/>
</dbReference>
<dbReference type="SUPFAM" id="SSF55729">
    <property type="entry name" value="Acyl-CoA N-acyltransferases (Nat)"/>
    <property type="match status" value="1"/>
</dbReference>
<protein>
    <submittedName>
        <fullName evidence="3">GNAT family N-acetyltransferase</fullName>
    </submittedName>
</protein>
<dbReference type="Pfam" id="PF13508">
    <property type="entry name" value="Acetyltransf_7"/>
    <property type="match status" value="1"/>
</dbReference>
<dbReference type="CDD" id="cd04301">
    <property type="entry name" value="NAT_SF"/>
    <property type="match status" value="1"/>
</dbReference>
<comment type="caution">
    <text evidence="3">The sequence shown here is derived from an EMBL/GenBank/DDBJ whole genome shotgun (WGS) entry which is preliminary data.</text>
</comment>
<organism evidence="3 4">
    <name type="scientific">Micromonospora antibiotica</name>
    <dbReference type="NCBI Taxonomy" id="2807623"/>
    <lineage>
        <taxon>Bacteria</taxon>
        <taxon>Bacillati</taxon>
        <taxon>Actinomycetota</taxon>
        <taxon>Actinomycetes</taxon>
        <taxon>Micromonosporales</taxon>
        <taxon>Micromonosporaceae</taxon>
        <taxon>Micromonospora</taxon>
    </lineage>
</organism>
<dbReference type="InterPro" id="IPR052523">
    <property type="entry name" value="Trichothecene_AcTrans"/>
</dbReference>
<feature type="domain" description="N-acetyltransferase" evidence="2">
    <location>
        <begin position="61"/>
        <end position="196"/>
    </location>
</feature>
<dbReference type="Gene3D" id="3.40.630.30">
    <property type="match status" value="1"/>
</dbReference>
<accession>A0ABS3V801</accession>
<dbReference type="Proteomes" id="UP000671399">
    <property type="component" value="Unassembled WGS sequence"/>
</dbReference>
<name>A0ABS3V801_9ACTN</name>
<dbReference type="PANTHER" id="PTHR42791">
    <property type="entry name" value="GNAT FAMILY ACETYLTRANSFERASE"/>
    <property type="match status" value="1"/>
</dbReference>
<gene>
    <name evidence="3" type="ORF">JQN83_13075</name>
</gene>